<protein>
    <submittedName>
        <fullName evidence="1">Uncharacterized protein</fullName>
    </submittedName>
</protein>
<reference evidence="1 2" key="1">
    <citation type="journal article" date="2016" name="DNA Res.">
        <title>The draft genome of MD-2 pineapple using hybrid error correction of long reads.</title>
        <authorList>
            <person name="Redwan R.M."/>
            <person name="Saidin A."/>
            <person name="Kumar S.V."/>
        </authorList>
    </citation>
    <scope>NUCLEOTIDE SEQUENCE [LARGE SCALE GENOMIC DNA]</scope>
    <source>
        <strain evidence="2">cv. MD2</strain>
        <tissue evidence="1">Leaf</tissue>
    </source>
</reference>
<proteinExistence type="predicted"/>
<sequence>MGCWASTCCFKSLFCSHFPSFLKFGDTQHDSKSTNPASAVLDEEPPDQKIDVVLVENGLKDEVLLKSSVKKPSSSDSNEVGKGNVKWMDHLGKELVEIREFEPSDSEELEGYNGVNSTSVCVIQ</sequence>
<evidence type="ECO:0000313" key="1">
    <source>
        <dbReference type="EMBL" id="OAY68286.1"/>
    </source>
</evidence>
<comment type="caution">
    <text evidence="1">The sequence shown here is derived from an EMBL/GenBank/DDBJ whole genome shotgun (WGS) entry which is preliminary data.</text>
</comment>
<accession>A0A199UUH3</accession>
<organism evidence="1 2">
    <name type="scientific">Ananas comosus</name>
    <name type="common">Pineapple</name>
    <name type="synonym">Ananas ananas</name>
    <dbReference type="NCBI Taxonomy" id="4615"/>
    <lineage>
        <taxon>Eukaryota</taxon>
        <taxon>Viridiplantae</taxon>
        <taxon>Streptophyta</taxon>
        <taxon>Embryophyta</taxon>
        <taxon>Tracheophyta</taxon>
        <taxon>Spermatophyta</taxon>
        <taxon>Magnoliopsida</taxon>
        <taxon>Liliopsida</taxon>
        <taxon>Poales</taxon>
        <taxon>Bromeliaceae</taxon>
        <taxon>Bromelioideae</taxon>
        <taxon>Ananas</taxon>
    </lineage>
</organism>
<name>A0A199UUH3_ANACO</name>
<dbReference type="PANTHER" id="PTHR33401">
    <property type="entry name" value="LIGHT-HARVESTING COMPLEX-LIKE PROTEIN OHP2, CHLOROPLASTIC"/>
    <property type="match status" value="1"/>
</dbReference>
<dbReference type="EMBL" id="LSRQ01004999">
    <property type="protein sequence ID" value="OAY68286.1"/>
    <property type="molecule type" value="Genomic_DNA"/>
</dbReference>
<gene>
    <name evidence="1" type="ORF">ACMD2_03407</name>
</gene>
<dbReference type="AlphaFoldDB" id="A0A199UUH3"/>
<dbReference type="PANTHER" id="PTHR33401:SF19">
    <property type="entry name" value="(RAPE) HYPOTHETICAL PROTEIN"/>
    <property type="match status" value="1"/>
</dbReference>
<dbReference type="Proteomes" id="UP000092600">
    <property type="component" value="Unassembled WGS sequence"/>
</dbReference>
<evidence type="ECO:0000313" key="2">
    <source>
        <dbReference type="Proteomes" id="UP000092600"/>
    </source>
</evidence>